<evidence type="ECO:0000313" key="2">
    <source>
        <dbReference type="EMBL" id="SFF64565.1"/>
    </source>
</evidence>
<dbReference type="AlphaFoldDB" id="A0A1I2KBZ9"/>
<dbReference type="STRING" id="201973.SAMN04488025_101156"/>
<evidence type="ECO:0000313" key="3">
    <source>
        <dbReference type="Proteomes" id="UP000198661"/>
    </source>
</evidence>
<organism evidence="2 3">
    <name type="scientific">Planifilum fulgidum</name>
    <dbReference type="NCBI Taxonomy" id="201973"/>
    <lineage>
        <taxon>Bacteria</taxon>
        <taxon>Bacillati</taxon>
        <taxon>Bacillota</taxon>
        <taxon>Bacilli</taxon>
        <taxon>Bacillales</taxon>
        <taxon>Thermoactinomycetaceae</taxon>
        <taxon>Planifilum</taxon>
    </lineage>
</organism>
<reference evidence="2 3" key="1">
    <citation type="submission" date="2016-10" db="EMBL/GenBank/DDBJ databases">
        <authorList>
            <person name="de Groot N.N."/>
        </authorList>
    </citation>
    <scope>NUCLEOTIDE SEQUENCE [LARGE SCALE GENOMIC DNA]</scope>
    <source>
        <strain evidence="2 3">DSM 44945</strain>
    </source>
</reference>
<dbReference type="EMBL" id="FOOK01000001">
    <property type="protein sequence ID" value="SFF64565.1"/>
    <property type="molecule type" value="Genomic_DNA"/>
</dbReference>
<protein>
    <submittedName>
        <fullName evidence="2">Uncharacterized protein</fullName>
    </submittedName>
</protein>
<feature type="region of interest" description="Disordered" evidence="1">
    <location>
        <begin position="1"/>
        <end position="33"/>
    </location>
</feature>
<sequence length="52" mass="6037">MRRSRKERALVEQAARQLTVDPADQSGRGDAEIAEEVGEPFPSFRLRRKRIR</sequence>
<name>A0A1I2KBZ9_9BACL</name>
<proteinExistence type="predicted"/>
<dbReference type="RefSeq" id="WP_177198906.1">
    <property type="nucleotide sequence ID" value="NZ_FOOK01000001.1"/>
</dbReference>
<accession>A0A1I2KBZ9</accession>
<evidence type="ECO:0000256" key="1">
    <source>
        <dbReference type="SAM" id="MobiDB-lite"/>
    </source>
</evidence>
<keyword evidence="3" id="KW-1185">Reference proteome</keyword>
<gene>
    <name evidence="2" type="ORF">SAMN04488025_101156</name>
</gene>
<dbReference type="Proteomes" id="UP000198661">
    <property type="component" value="Unassembled WGS sequence"/>
</dbReference>